<evidence type="ECO:0000313" key="3">
    <source>
        <dbReference type="Proteomes" id="UP000093352"/>
    </source>
</evidence>
<dbReference type="GO" id="GO:0005694">
    <property type="term" value="C:chromosome"/>
    <property type="evidence" value="ECO:0007669"/>
    <property type="project" value="TreeGrafter"/>
</dbReference>
<dbReference type="PANTHER" id="PTHR33375">
    <property type="entry name" value="CHROMOSOME-PARTITIONING PROTEIN PARB-RELATED"/>
    <property type="match status" value="1"/>
</dbReference>
<dbReference type="GO" id="GO:0007059">
    <property type="term" value="P:chromosome segregation"/>
    <property type="evidence" value="ECO:0007669"/>
    <property type="project" value="TreeGrafter"/>
</dbReference>
<gene>
    <name evidence="2" type="ORF">BBG48_003100</name>
</gene>
<dbReference type="InterPro" id="IPR003115">
    <property type="entry name" value="ParB_N"/>
</dbReference>
<feature type="domain" description="ParB-like N-terminal" evidence="1">
    <location>
        <begin position="41"/>
        <end position="142"/>
    </location>
</feature>
<dbReference type="PANTHER" id="PTHR33375:SF1">
    <property type="entry name" value="CHROMOSOME-PARTITIONING PROTEIN PARB-RELATED"/>
    <property type="match status" value="1"/>
</dbReference>
<organism evidence="2 3">
    <name type="scientific">Criibacterium bergeronii</name>
    <dbReference type="NCBI Taxonomy" id="1871336"/>
    <lineage>
        <taxon>Bacteria</taxon>
        <taxon>Bacillati</taxon>
        <taxon>Bacillota</taxon>
        <taxon>Clostridia</taxon>
        <taxon>Peptostreptococcales</taxon>
        <taxon>Filifactoraceae</taxon>
        <taxon>Criibacterium</taxon>
    </lineage>
</organism>
<dbReference type="Gene3D" id="3.90.1530.30">
    <property type="match status" value="1"/>
</dbReference>
<accession>A0A371IN04</accession>
<keyword evidence="3" id="KW-1185">Reference proteome</keyword>
<comment type="caution">
    <text evidence="2">The sequence shown here is derived from an EMBL/GenBank/DDBJ whole genome shotgun (WGS) entry which is preliminary data.</text>
</comment>
<dbReference type="Proteomes" id="UP000093352">
    <property type="component" value="Unassembled WGS sequence"/>
</dbReference>
<dbReference type="RefSeq" id="WP_068912660.1">
    <property type="nucleotide sequence ID" value="NZ_MBEW02000004.1"/>
</dbReference>
<dbReference type="Gene3D" id="1.10.10.2830">
    <property type="match status" value="1"/>
</dbReference>
<dbReference type="SUPFAM" id="SSF109709">
    <property type="entry name" value="KorB DNA-binding domain-like"/>
    <property type="match status" value="1"/>
</dbReference>
<evidence type="ECO:0000259" key="1">
    <source>
        <dbReference type="SMART" id="SM00470"/>
    </source>
</evidence>
<dbReference type="SUPFAM" id="SSF110849">
    <property type="entry name" value="ParB/Sulfiredoxin"/>
    <property type="match status" value="1"/>
</dbReference>
<sequence length="296" mass="34461">MSTKKPIIDKSRFAGLKKISEKPQETAKSRFDEDEKVLSVVELDLDDLYDAPSEWNFYKPLPEDKFIELLESIVKNGLLHPIVVWEQDKGYMVLAGHNRLRAFKALRDNTETDQYSKIPAIIKTKNQINENTAQEIIIDTNWVARQLSSSEKTDSILKKYVYLKKDATTKGKLRDIIGQSLGITGRMVQNYLSLKNLKPEYFDMIDDNVIGLNQAITLSRLDKNLQDYIYDMSTRQELNFDFLKKIKNNTSIQELKDIIKKSQSEVEEMISITVKIPKNAKKDFLKIYREYMENFK</sequence>
<dbReference type="EMBL" id="MBEW02000004">
    <property type="protein sequence ID" value="RDY21830.1"/>
    <property type="molecule type" value="Genomic_DNA"/>
</dbReference>
<evidence type="ECO:0000313" key="2">
    <source>
        <dbReference type="EMBL" id="RDY21830.1"/>
    </source>
</evidence>
<dbReference type="InterPro" id="IPR050336">
    <property type="entry name" value="Chromosome_partition/occlusion"/>
</dbReference>
<dbReference type="STRING" id="1871336.BBG48_02935"/>
<dbReference type="SMART" id="SM00470">
    <property type="entry name" value="ParB"/>
    <property type="match status" value="1"/>
</dbReference>
<dbReference type="InterPro" id="IPR036086">
    <property type="entry name" value="ParB/Sulfiredoxin_sf"/>
</dbReference>
<dbReference type="AlphaFoldDB" id="A0A371IN04"/>
<dbReference type="Pfam" id="PF02195">
    <property type="entry name" value="ParB_N"/>
    <property type="match status" value="1"/>
</dbReference>
<protein>
    <submittedName>
        <fullName evidence="2">Chromosome partitioning protein ParB</fullName>
    </submittedName>
</protein>
<reference evidence="2 3" key="1">
    <citation type="journal article" date="2016" name="Genome Announc.">
        <title>Draft Genome Sequence of Criibacterium bergeronii gen. nov., sp. nov., Strain CCRI-22567T, Isolated from a Vaginal Sample from a Woman with Bacterial Vaginosis.</title>
        <authorList>
            <person name="Maheux A.F."/>
            <person name="Berube E."/>
            <person name="Boudreau D.K."/>
            <person name="Raymond F."/>
            <person name="Corbeil J."/>
            <person name="Roy P.H."/>
            <person name="Boissinot M."/>
            <person name="Omar R.F."/>
        </authorList>
    </citation>
    <scope>NUCLEOTIDE SEQUENCE [LARGE SCALE GENOMIC DNA]</scope>
    <source>
        <strain evidence="2 3">CCRI-22567</strain>
    </source>
</reference>
<name>A0A371IN04_9FIRM</name>
<proteinExistence type="predicted"/>